<dbReference type="CDD" id="cd00093">
    <property type="entry name" value="HTH_XRE"/>
    <property type="match status" value="1"/>
</dbReference>
<keyword evidence="4" id="KW-1185">Reference proteome</keyword>
<evidence type="ECO:0000259" key="2">
    <source>
        <dbReference type="PROSITE" id="PS50943"/>
    </source>
</evidence>
<dbReference type="EMBL" id="BSTK01000002">
    <property type="protein sequence ID" value="GLY83516.1"/>
    <property type="molecule type" value="Genomic_DNA"/>
</dbReference>
<dbReference type="InterPro" id="IPR001387">
    <property type="entry name" value="Cro/C1-type_HTH"/>
</dbReference>
<evidence type="ECO:0000313" key="3">
    <source>
        <dbReference type="EMBL" id="GLY83516.1"/>
    </source>
</evidence>
<comment type="caution">
    <text evidence="3">The sequence shown here is derived from an EMBL/GenBank/DDBJ whole genome shotgun (WGS) entry which is preliminary data.</text>
</comment>
<dbReference type="SMART" id="SM00530">
    <property type="entry name" value="HTH_XRE"/>
    <property type="match status" value="1"/>
</dbReference>
<dbReference type="AlphaFoldDB" id="A0A9W6RVQ7"/>
<gene>
    <name evidence="3" type="ORF">Airi02_014460</name>
</gene>
<proteinExistence type="predicted"/>
<dbReference type="SUPFAM" id="SSF47413">
    <property type="entry name" value="lambda repressor-like DNA-binding domains"/>
    <property type="match status" value="1"/>
</dbReference>
<dbReference type="Proteomes" id="UP001165074">
    <property type="component" value="Unassembled WGS sequence"/>
</dbReference>
<dbReference type="Gene3D" id="1.10.260.40">
    <property type="entry name" value="lambda repressor-like DNA-binding domains"/>
    <property type="match status" value="1"/>
</dbReference>
<dbReference type="InterPro" id="IPR010982">
    <property type="entry name" value="Lambda_DNA-bd_dom_sf"/>
</dbReference>
<organism evidence="3 4">
    <name type="scientific">Actinoallomurus iriomotensis</name>
    <dbReference type="NCBI Taxonomy" id="478107"/>
    <lineage>
        <taxon>Bacteria</taxon>
        <taxon>Bacillati</taxon>
        <taxon>Actinomycetota</taxon>
        <taxon>Actinomycetes</taxon>
        <taxon>Streptosporangiales</taxon>
        <taxon>Thermomonosporaceae</taxon>
        <taxon>Actinoallomurus</taxon>
    </lineage>
</organism>
<dbReference type="GO" id="GO:0003677">
    <property type="term" value="F:DNA binding"/>
    <property type="evidence" value="ECO:0007669"/>
    <property type="project" value="InterPro"/>
</dbReference>
<accession>A0A9W6RVQ7</accession>
<evidence type="ECO:0000256" key="1">
    <source>
        <dbReference type="SAM" id="MobiDB-lite"/>
    </source>
</evidence>
<protein>
    <submittedName>
        <fullName evidence="3">Transcriptional regulator</fullName>
    </submittedName>
</protein>
<name>A0A9W6RVQ7_9ACTN</name>
<reference evidence="3" key="1">
    <citation type="submission" date="2023-03" db="EMBL/GenBank/DDBJ databases">
        <title>Actinoallomurus iriomotensis NBRC 103684.</title>
        <authorList>
            <person name="Ichikawa N."/>
            <person name="Sato H."/>
            <person name="Tonouchi N."/>
        </authorList>
    </citation>
    <scope>NUCLEOTIDE SEQUENCE</scope>
    <source>
        <strain evidence="3">NBRC 103684</strain>
    </source>
</reference>
<dbReference type="Pfam" id="PF13560">
    <property type="entry name" value="HTH_31"/>
    <property type="match status" value="1"/>
</dbReference>
<dbReference type="PROSITE" id="PS50943">
    <property type="entry name" value="HTH_CROC1"/>
    <property type="match status" value="1"/>
</dbReference>
<feature type="region of interest" description="Disordered" evidence="1">
    <location>
        <begin position="67"/>
        <end position="98"/>
    </location>
</feature>
<evidence type="ECO:0000313" key="4">
    <source>
        <dbReference type="Proteomes" id="UP001165074"/>
    </source>
</evidence>
<feature type="domain" description="HTH cro/C1-type" evidence="2">
    <location>
        <begin position="13"/>
        <end position="68"/>
    </location>
</feature>
<sequence>MIVSDAPTIGDRLKLLRHERSMTRRELADRSGVNTDVIEKLEHGRRQTARATWLMRLAGTLRTELSGLLGRPRPEDSAVRDAVTAPESTPGVDPDDAGEAPDVGELRAAVTDAWRAYWSGDLPHVAMRLPGLIGETRLAYLGLGPRAATPLADAHHLAARLLSSLGETDLAALAAQEAIQAAERGDDELRWTALHGSYCSALLHQHLTGVCETHAVHIAEDTEPPLGAAELRRLTVWGNLILTAMAAAGTTTRAGAVHDYVGLARSAAGRFDREHLDYHVRFGPSEVAMHATHAYTLLREPGLALRASCAVHREDLPRAMYGRHLLDVAQAQAQLMDLRAAESTLQEAESLSRRSFRDHGPAYAVVGELVEEMAHVSPDLRRMAQEVAIEG</sequence>